<comment type="caution">
    <text evidence="2">The sequence shown here is derived from an EMBL/GenBank/DDBJ whole genome shotgun (WGS) entry which is preliminary data.</text>
</comment>
<gene>
    <name evidence="2" type="ORF">RhiirA1_436287</name>
    <name evidence="1" type="ORF">RhiirA5_504591</name>
</gene>
<dbReference type="Proteomes" id="UP000232688">
    <property type="component" value="Unassembled WGS sequence"/>
</dbReference>
<proteinExistence type="predicted"/>
<dbReference type="Proteomes" id="UP000232722">
    <property type="component" value="Unassembled WGS sequence"/>
</dbReference>
<evidence type="ECO:0000313" key="4">
    <source>
        <dbReference type="Proteomes" id="UP000232722"/>
    </source>
</evidence>
<reference evidence="2 3" key="3">
    <citation type="submission" date="2017-10" db="EMBL/GenBank/DDBJ databases">
        <title>Extensive intraspecific genome diversity in a model arbuscular mycorrhizal fungus.</title>
        <authorList>
            <person name="Chen E.C.H."/>
            <person name="Morin E."/>
            <person name="Baudet D."/>
            <person name="Noel J."/>
            <person name="Ndikumana S."/>
            <person name="Charron P."/>
            <person name="St-Onge C."/>
            <person name="Giorgi J."/>
            <person name="Grigoriev I.V."/>
            <person name="Roux C."/>
            <person name="Martin F.M."/>
            <person name="Corradi N."/>
        </authorList>
    </citation>
    <scope>NUCLEOTIDE SEQUENCE [LARGE SCALE GENOMIC DNA]</scope>
    <source>
        <strain evidence="2 3">A1</strain>
    </source>
</reference>
<name>A0A2N0SIP9_9GLOM</name>
<protein>
    <submittedName>
        <fullName evidence="2">Uncharacterized protein</fullName>
    </submittedName>
</protein>
<dbReference type="VEuPathDB" id="FungiDB:FUN_013576"/>
<dbReference type="AlphaFoldDB" id="A0A2N0SIP9"/>
<evidence type="ECO:0000313" key="1">
    <source>
        <dbReference type="EMBL" id="PKC01474.1"/>
    </source>
</evidence>
<dbReference type="VEuPathDB" id="FungiDB:RhiirA1_436287"/>
<reference evidence="1 4" key="1">
    <citation type="submission" date="2016-04" db="EMBL/GenBank/DDBJ databases">
        <title>Genome analyses suggest a sexual origin of heterokaryosis in a supposedly ancient asexual fungus.</title>
        <authorList>
            <person name="Ropars J."/>
            <person name="Sedzielewska K."/>
            <person name="Noel J."/>
            <person name="Charron P."/>
            <person name="Farinelli L."/>
            <person name="Marton T."/>
            <person name="Kruger M."/>
            <person name="Pelin A."/>
            <person name="Brachmann A."/>
            <person name="Corradi N."/>
        </authorList>
    </citation>
    <scope>NUCLEOTIDE SEQUENCE [LARGE SCALE GENOMIC DNA]</scope>
    <source>
        <strain evidence="1 4">A5</strain>
    </source>
</reference>
<dbReference type="VEuPathDB" id="FungiDB:FUN_013577"/>
<reference evidence="1 4" key="2">
    <citation type="submission" date="2017-09" db="EMBL/GenBank/DDBJ databases">
        <title>Extensive intraspecific genome diversity in a model arbuscular mycorrhizal fungus.</title>
        <authorList>
            <person name="Chen E.C."/>
            <person name="Morin E."/>
            <person name="Beaudet D."/>
            <person name="Noel J."/>
            <person name="Ndikumana S."/>
            <person name="Charron P."/>
            <person name="St-Onge C."/>
            <person name="Giorgi J."/>
            <person name="Grigoriev I.V."/>
            <person name="Roux C."/>
            <person name="Martin F.M."/>
            <person name="Corradi N."/>
        </authorList>
    </citation>
    <scope>NUCLEOTIDE SEQUENCE [LARGE SCALE GENOMIC DNA]</scope>
    <source>
        <strain evidence="1 4">A5</strain>
    </source>
</reference>
<accession>A0A2N0SIP9</accession>
<evidence type="ECO:0000313" key="3">
    <source>
        <dbReference type="Proteomes" id="UP000232688"/>
    </source>
</evidence>
<dbReference type="EMBL" id="LLXJ01001598">
    <property type="protein sequence ID" value="PKC01474.1"/>
    <property type="molecule type" value="Genomic_DNA"/>
</dbReference>
<organism evidence="2 3">
    <name type="scientific">Rhizophagus irregularis</name>
    <dbReference type="NCBI Taxonomy" id="588596"/>
    <lineage>
        <taxon>Eukaryota</taxon>
        <taxon>Fungi</taxon>
        <taxon>Fungi incertae sedis</taxon>
        <taxon>Mucoromycota</taxon>
        <taxon>Glomeromycotina</taxon>
        <taxon>Glomeromycetes</taxon>
        <taxon>Glomerales</taxon>
        <taxon>Glomeraceae</taxon>
        <taxon>Rhizophagus</taxon>
    </lineage>
</organism>
<sequence length="128" mass="14712">MAQVVPFNSIVQNQSPSLMIKNNLASLADESITKLFKSPGKNICGQEEFVSVLAKLDERLKYMQTNRNLIPVVYTNIQELEPTGQDTCYHLHAYMLNLCPDEYSFFYNFFFSTGEDGLYGNLDFRFVM</sequence>
<reference evidence="2 3" key="4">
    <citation type="submission" date="2017-10" db="EMBL/GenBank/DDBJ databases">
        <title>Genome analyses suggest a sexual origin of heterokaryosis in a supposedly ancient asexual fungus.</title>
        <authorList>
            <person name="Corradi N."/>
            <person name="Sedzielewska K."/>
            <person name="Noel J."/>
            <person name="Charron P."/>
            <person name="Farinelli L."/>
            <person name="Marton T."/>
            <person name="Kruger M."/>
            <person name="Pelin A."/>
            <person name="Brachmann A."/>
            <person name="Corradi N."/>
        </authorList>
    </citation>
    <scope>NUCLEOTIDE SEQUENCE [LARGE SCALE GENOMIC DNA]</scope>
    <source>
        <strain evidence="2 3">A1</strain>
    </source>
</reference>
<dbReference type="EMBL" id="LLXH01000023">
    <property type="protein sequence ID" value="PKC75418.1"/>
    <property type="molecule type" value="Genomic_DNA"/>
</dbReference>
<evidence type="ECO:0000313" key="2">
    <source>
        <dbReference type="EMBL" id="PKC75418.1"/>
    </source>
</evidence>